<evidence type="ECO:0000313" key="2">
    <source>
        <dbReference type="Proteomes" id="UP000178086"/>
    </source>
</evidence>
<protein>
    <recommendedName>
        <fullName evidence="3">Flagellar hook-length control protein FliK</fullName>
    </recommendedName>
</protein>
<dbReference type="EMBL" id="MELI01000003">
    <property type="protein sequence ID" value="OFW35992.1"/>
    <property type="molecule type" value="Genomic_DNA"/>
</dbReference>
<sequence length="390" mass="42080">MQPGGINVTGVNAPILVKALAGNADLSMPLKQGDIVRAKVMAFSQGSAVLSIGGMKIPISTQLAMRAGEALTLMVMELKPDRVVLRKLDTPREQLAVVKYSKEELATHLLRQTGLKGSELARAVEILVGEKVDTGRGIDDLLRNISRFEGEGEAGTEMERLLNSIRTAVARPGSSETIESRIKAFVRAIDSEAEFLRYLEGDDGGLDNLKAHLLEARAALQLGVAAERAELLSGLRSSIQKMLDLINSTKALNLPVEAQVKEVIYIPLPVQIGDGLGTAEIRIDQRSAEGEAEGRGSRFSIGFSLDMPSLGKTRALLETADSYINFSIFIENIEALVGIDSHLQELKISLEALGHTVGRLSAAKLPVEESIRSLVEEKKSIKQEGIDVRA</sequence>
<organism evidence="1 2">
    <name type="scientific">Candidatus Aquicultor primus</name>
    <dbReference type="NCBI Taxonomy" id="1797195"/>
    <lineage>
        <taxon>Bacteria</taxon>
        <taxon>Bacillati</taxon>
        <taxon>Actinomycetota</taxon>
        <taxon>Candidatus Aquicultoria</taxon>
        <taxon>Candidatus Aquicultorales</taxon>
        <taxon>Candidatus Aquicultoraceae</taxon>
        <taxon>Candidatus Aquicultor</taxon>
    </lineage>
</organism>
<gene>
    <name evidence="1" type="ORF">A2074_00825</name>
</gene>
<dbReference type="AlphaFoldDB" id="A0A1F2USW6"/>
<reference evidence="1 2" key="1">
    <citation type="journal article" date="2016" name="Nat. Commun.">
        <title>Thousands of microbial genomes shed light on interconnected biogeochemical processes in an aquifer system.</title>
        <authorList>
            <person name="Anantharaman K."/>
            <person name="Brown C.T."/>
            <person name="Hug L.A."/>
            <person name="Sharon I."/>
            <person name="Castelle C.J."/>
            <person name="Probst A.J."/>
            <person name="Thomas B.C."/>
            <person name="Singh A."/>
            <person name="Wilkins M.J."/>
            <person name="Karaoz U."/>
            <person name="Brodie E.L."/>
            <person name="Williams K.H."/>
            <person name="Hubbard S.S."/>
            <person name="Banfield J.F."/>
        </authorList>
    </citation>
    <scope>NUCLEOTIDE SEQUENCE [LARGE SCALE GENOMIC DNA]</scope>
</reference>
<evidence type="ECO:0000313" key="1">
    <source>
        <dbReference type="EMBL" id="OFW35992.1"/>
    </source>
</evidence>
<comment type="caution">
    <text evidence="1">The sequence shown here is derived from an EMBL/GenBank/DDBJ whole genome shotgun (WGS) entry which is preliminary data.</text>
</comment>
<proteinExistence type="predicted"/>
<accession>A0A1F2USW6</accession>
<dbReference type="Proteomes" id="UP000178086">
    <property type="component" value="Unassembled WGS sequence"/>
</dbReference>
<evidence type="ECO:0008006" key="3">
    <source>
        <dbReference type="Google" id="ProtNLM"/>
    </source>
</evidence>
<name>A0A1F2USW6_9ACTN</name>